<protein>
    <submittedName>
        <fullName evidence="2">Ty3-gypsy retrotransposon protein</fullName>
    </submittedName>
</protein>
<dbReference type="AlphaFoldDB" id="A0A5A7T1U2"/>
<gene>
    <name evidence="2" type="ORF">E6C27_scaffold1244G00130</name>
</gene>
<sequence>MHVAHFIETYETAGTRGDLLVKQFIRTPKGNTFDWYTDLEPKSIDSWEQLKRDFLNRFYSTRHIVSMIELTATKQQKGEPVIYYINHWRELSLDCKDRLTELSTIEMCTQGMHWGLLYILQGIKPRTFEESATRAHDMELSIDNRGNNDLLVLKISKEKKEVKSTQKLSKGATCHNCNLSNTIVRHLFCSINKSVVQYSELVDKLAV</sequence>
<dbReference type="EMBL" id="SSTE01019222">
    <property type="protein sequence ID" value="KAA0036728.1"/>
    <property type="molecule type" value="Genomic_DNA"/>
</dbReference>
<evidence type="ECO:0000259" key="1">
    <source>
        <dbReference type="Pfam" id="PF03732"/>
    </source>
</evidence>
<proteinExistence type="predicted"/>
<reference evidence="2 3" key="1">
    <citation type="submission" date="2019-08" db="EMBL/GenBank/DDBJ databases">
        <title>Draft genome sequences of two oriental melons (Cucumis melo L. var makuwa).</title>
        <authorList>
            <person name="Kwon S.-Y."/>
        </authorList>
    </citation>
    <scope>NUCLEOTIDE SEQUENCE [LARGE SCALE GENOMIC DNA]</scope>
    <source>
        <strain evidence="3">cv. SW 3</strain>
        <tissue evidence="2">Leaf</tissue>
    </source>
</reference>
<organism evidence="2 3">
    <name type="scientific">Cucumis melo var. makuwa</name>
    <name type="common">Oriental melon</name>
    <dbReference type="NCBI Taxonomy" id="1194695"/>
    <lineage>
        <taxon>Eukaryota</taxon>
        <taxon>Viridiplantae</taxon>
        <taxon>Streptophyta</taxon>
        <taxon>Embryophyta</taxon>
        <taxon>Tracheophyta</taxon>
        <taxon>Spermatophyta</taxon>
        <taxon>Magnoliopsida</taxon>
        <taxon>eudicotyledons</taxon>
        <taxon>Gunneridae</taxon>
        <taxon>Pentapetalae</taxon>
        <taxon>rosids</taxon>
        <taxon>fabids</taxon>
        <taxon>Cucurbitales</taxon>
        <taxon>Cucurbitaceae</taxon>
        <taxon>Benincaseae</taxon>
        <taxon>Cucumis</taxon>
    </lineage>
</organism>
<comment type="caution">
    <text evidence="2">The sequence shown here is derived from an EMBL/GenBank/DDBJ whole genome shotgun (WGS) entry which is preliminary data.</text>
</comment>
<dbReference type="InterPro" id="IPR005162">
    <property type="entry name" value="Retrotrans_gag_dom"/>
</dbReference>
<dbReference type="Pfam" id="PF03732">
    <property type="entry name" value="Retrotrans_gag"/>
    <property type="match status" value="1"/>
</dbReference>
<feature type="domain" description="Retrotransposon gag" evidence="1">
    <location>
        <begin position="30"/>
        <end position="113"/>
    </location>
</feature>
<accession>A0A5A7T1U2</accession>
<evidence type="ECO:0000313" key="3">
    <source>
        <dbReference type="Proteomes" id="UP000321393"/>
    </source>
</evidence>
<dbReference type="Proteomes" id="UP000321393">
    <property type="component" value="Unassembled WGS sequence"/>
</dbReference>
<dbReference type="OrthoDB" id="1740536at2759"/>
<name>A0A5A7T1U2_CUCMM</name>
<dbReference type="PANTHER" id="PTHR33437:SF2">
    <property type="entry name" value="OS06G0361200 PROTEIN"/>
    <property type="match status" value="1"/>
</dbReference>
<dbReference type="PANTHER" id="PTHR33437">
    <property type="entry name" value="OS06G0361200 PROTEIN"/>
    <property type="match status" value="1"/>
</dbReference>
<evidence type="ECO:0000313" key="2">
    <source>
        <dbReference type="EMBL" id="KAA0036728.1"/>
    </source>
</evidence>